<keyword evidence="7" id="KW-0813">Transport</keyword>
<dbReference type="AlphaFoldDB" id="U5D284"/>
<keyword evidence="4 7" id="KW-0812">Transmembrane</keyword>
<dbReference type="GO" id="GO:0016020">
    <property type="term" value="C:membrane"/>
    <property type="evidence" value="ECO:0007669"/>
    <property type="project" value="UniProtKB-SubCell"/>
</dbReference>
<feature type="transmembrane region" description="Helical" evidence="7">
    <location>
        <begin position="143"/>
        <end position="160"/>
    </location>
</feature>
<evidence type="ECO:0000256" key="6">
    <source>
        <dbReference type="ARBA" id="ARBA00023136"/>
    </source>
</evidence>
<keyword evidence="5 7" id="KW-1133">Transmembrane helix</keyword>
<evidence type="ECO:0000313" key="9">
    <source>
        <dbReference type="Proteomes" id="UP000017836"/>
    </source>
</evidence>
<dbReference type="PANTHER" id="PTHR19317:SF2">
    <property type="entry name" value="PRA1 FAMILY PROTEIN F2"/>
    <property type="match status" value="1"/>
</dbReference>
<dbReference type="GO" id="GO:0005794">
    <property type="term" value="C:Golgi apparatus"/>
    <property type="evidence" value="ECO:0000318"/>
    <property type="project" value="GO_Central"/>
</dbReference>
<dbReference type="InterPro" id="IPR004895">
    <property type="entry name" value="Prenylated_rab_accept_PRA1"/>
</dbReference>
<dbReference type="EMBL" id="KI392446">
    <property type="protein sequence ID" value="ERN16360.1"/>
    <property type="molecule type" value="Genomic_DNA"/>
</dbReference>
<proteinExistence type="inferred from homology"/>
<feature type="transmembrane region" description="Helical" evidence="7">
    <location>
        <begin position="117"/>
        <end position="137"/>
    </location>
</feature>
<comment type="similarity">
    <text evidence="3 7">Belongs to the PRA1 family.</text>
</comment>
<keyword evidence="6 7" id="KW-0472">Membrane</keyword>
<accession>U5D284</accession>
<dbReference type="OMA" id="FHQIEPA"/>
<dbReference type="Pfam" id="PF03208">
    <property type="entry name" value="PRA1"/>
    <property type="match status" value="1"/>
</dbReference>
<reference evidence="9" key="1">
    <citation type="journal article" date="2013" name="Science">
        <title>The Amborella genome and the evolution of flowering plants.</title>
        <authorList>
            <consortium name="Amborella Genome Project"/>
        </authorList>
    </citation>
    <scope>NUCLEOTIDE SEQUENCE [LARGE SCALE GENOMIC DNA]</scope>
</reference>
<evidence type="ECO:0000256" key="3">
    <source>
        <dbReference type="ARBA" id="ARBA00006483"/>
    </source>
</evidence>
<dbReference type="Proteomes" id="UP000017836">
    <property type="component" value="Unassembled WGS sequence"/>
</dbReference>
<evidence type="ECO:0000313" key="8">
    <source>
        <dbReference type="EMBL" id="ERN16360.1"/>
    </source>
</evidence>
<dbReference type="OrthoDB" id="63113at2759"/>
<dbReference type="KEGG" id="atr:18444666"/>
<sequence length="184" mass="20647">MANYGTIPVSSSPSPALDLFSKAKEKGISIYAKRRPWRELTHLDSFSFPPSFREAVARVRANTDYFRVNYALIVLVVVFLSLLWHPVSLIVFLVMMAIWLFLYFLRDDPLIFFGRTLGDRLVLLLLSVVTLVALLLTHATKNILVSLTIGIVLVLVHSAIRSIENHYEDDKESGLLPAESSGST</sequence>
<evidence type="ECO:0000256" key="5">
    <source>
        <dbReference type="ARBA" id="ARBA00022989"/>
    </source>
</evidence>
<feature type="transmembrane region" description="Helical" evidence="7">
    <location>
        <begin position="65"/>
        <end position="83"/>
    </location>
</feature>
<comment type="subcellular location">
    <subcellularLocation>
        <location evidence="2 7">Membrane</location>
        <topology evidence="2 7">Multi-pass membrane protein</topology>
    </subcellularLocation>
</comment>
<evidence type="ECO:0000256" key="4">
    <source>
        <dbReference type="ARBA" id="ARBA00022692"/>
    </source>
</evidence>
<dbReference type="STRING" id="13333.U5D284"/>
<evidence type="ECO:0000256" key="2">
    <source>
        <dbReference type="ARBA" id="ARBA00004141"/>
    </source>
</evidence>
<comment type="function">
    <text evidence="1 7">May be involved in both secretory and endocytic intracellular trafficking in the endosomal/prevacuolar compartments.</text>
</comment>
<name>U5D284_AMBTC</name>
<evidence type="ECO:0000256" key="7">
    <source>
        <dbReference type="RuleBase" id="RU363107"/>
    </source>
</evidence>
<dbReference type="HOGENOM" id="CLU_060198_2_1_1"/>
<organism evidence="8 9">
    <name type="scientific">Amborella trichopoda</name>
    <dbReference type="NCBI Taxonomy" id="13333"/>
    <lineage>
        <taxon>Eukaryota</taxon>
        <taxon>Viridiplantae</taxon>
        <taxon>Streptophyta</taxon>
        <taxon>Embryophyta</taxon>
        <taxon>Tracheophyta</taxon>
        <taxon>Spermatophyta</taxon>
        <taxon>Magnoliopsida</taxon>
        <taxon>Amborellales</taxon>
        <taxon>Amborellaceae</taxon>
        <taxon>Amborella</taxon>
    </lineage>
</organism>
<keyword evidence="9" id="KW-1185">Reference proteome</keyword>
<dbReference type="eggNOG" id="KOG3142">
    <property type="taxonomic scope" value="Eukaryota"/>
</dbReference>
<evidence type="ECO:0000256" key="1">
    <source>
        <dbReference type="ARBA" id="ARBA00002501"/>
    </source>
</evidence>
<protein>
    <recommendedName>
        <fullName evidence="7">PRA1 family protein</fullName>
    </recommendedName>
</protein>
<gene>
    <name evidence="8" type="ORF">AMTR_s00052p00041770</name>
</gene>
<dbReference type="GO" id="GO:0016192">
    <property type="term" value="P:vesicle-mediated transport"/>
    <property type="evidence" value="ECO:0000318"/>
    <property type="project" value="GO_Central"/>
</dbReference>
<dbReference type="GO" id="GO:0005783">
    <property type="term" value="C:endoplasmic reticulum"/>
    <property type="evidence" value="ECO:0000318"/>
    <property type="project" value="GO_Central"/>
</dbReference>
<dbReference type="PANTHER" id="PTHR19317">
    <property type="entry name" value="PRENYLATED RAB ACCEPTOR 1-RELATED"/>
    <property type="match status" value="1"/>
</dbReference>
<dbReference type="Gramene" id="ERN16360">
    <property type="protein sequence ID" value="ERN16360"/>
    <property type="gene ID" value="AMTR_s00052p00041770"/>
</dbReference>